<dbReference type="InterPro" id="IPR037026">
    <property type="entry name" value="Vgr_OB-fold_dom_sf"/>
</dbReference>
<dbReference type="InterPro" id="IPR006531">
    <property type="entry name" value="Gp5/Vgr_OB"/>
</dbReference>
<dbReference type="NCBIfam" id="NF033848">
    <property type="entry name" value="VgrG_rel"/>
    <property type="match status" value="1"/>
</dbReference>
<dbReference type="Gene3D" id="4.10.220.110">
    <property type="match status" value="1"/>
</dbReference>
<accession>A0ABR8Z6Q0</accession>
<evidence type="ECO:0000313" key="2">
    <source>
        <dbReference type="EMBL" id="MBD8063479.1"/>
    </source>
</evidence>
<dbReference type="SUPFAM" id="SSF69255">
    <property type="entry name" value="gp5 N-terminal domain-like"/>
    <property type="match status" value="1"/>
</dbReference>
<keyword evidence="3" id="KW-1185">Reference proteome</keyword>
<name>A0ABR8Z6Q0_9MICO</name>
<dbReference type="Gene3D" id="2.40.50.230">
    <property type="entry name" value="Gp5 N-terminal domain"/>
    <property type="match status" value="1"/>
</dbReference>
<evidence type="ECO:0000313" key="3">
    <source>
        <dbReference type="Proteomes" id="UP000661894"/>
    </source>
</evidence>
<organism evidence="2 3">
    <name type="scientific">Oceanitalea stevensii</name>
    <dbReference type="NCBI Taxonomy" id="2763072"/>
    <lineage>
        <taxon>Bacteria</taxon>
        <taxon>Bacillati</taxon>
        <taxon>Actinomycetota</taxon>
        <taxon>Actinomycetes</taxon>
        <taxon>Micrococcales</taxon>
        <taxon>Bogoriellaceae</taxon>
        <taxon>Georgenia</taxon>
    </lineage>
</organism>
<dbReference type="SUPFAM" id="SSF69279">
    <property type="entry name" value="Phage tail proteins"/>
    <property type="match status" value="1"/>
</dbReference>
<proteinExistence type="predicted"/>
<sequence>MPFGEEHSSQVVVSVNGTALTPAATAMLASAYVDDSAHVPSMAVLRFSDANHDILGTIGAKIGAAVSVAVQQSGQGAPVPLFDGDVTALEKEIDQTGAFTTVRALDVRHRLQSGAKVEAFTEMSVKDVVAKVLGDAGLQAQVGPFTTKHKHLSRDGESDWELLCRLAQTVGAAVWVRGRTVHVDTPTTASTAPSGTDPRATPEVLSAGRNLLSFRATVTASTQVPEVEARGWDYTAKRDVVAPGRVATQAAVLQSTPVALAKEVKGTKHLLPVSGLATLDAARTAATVSATARAGGFAEIEGLVRGNPRLRAATAVNVVDVGPEFSGKYVLTTVRHDFGEQEGYVTSFSAADVSDRSVYGVIAGGQPSATAGWRATTALVTNVKDPESHGRVKVKFPFADGYESWWARPVQLGAGTNRGVSWLPEVNDEVLVAFGGSFDEPYVLGGLYNGKDAPGAGWAAHVHNDGSVKRRALTSRTGMVVEFLEDGQQEALTVSTSNGAQRLTLTQSGQKGVVLISQGPLEVTAEQDVTVTGKKNVSVTTSTGDLSLKAMNVTIEASAKLALKAAQLSADAQASAALTGATVKVDAKGTAELTSAGITTVRGSLVKIN</sequence>
<evidence type="ECO:0000259" key="1">
    <source>
        <dbReference type="Pfam" id="PF04717"/>
    </source>
</evidence>
<dbReference type="InterPro" id="IPR047702">
    <property type="entry name" value="VgrG-rel"/>
</dbReference>
<reference evidence="2 3" key="1">
    <citation type="submission" date="2020-08" db="EMBL/GenBank/DDBJ databases">
        <title>A Genomic Blueprint of the Chicken Gut Microbiome.</title>
        <authorList>
            <person name="Gilroy R."/>
            <person name="Ravi A."/>
            <person name="Getino M."/>
            <person name="Pursley I."/>
            <person name="Horton D.L."/>
            <person name="Alikhan N.-F."/>
            <person name="Baker D."/>
            <person name="Gharbi K."/>
            <person name="Hall N."/>
            <person name="Watson M."/>
            <person name="Adriaenssens E.M."/>
            <person name="Foster-Nyarko E."/>
            <person name="Jarju S."/>
            <person name="Secka A."/>
            <person name="Antonio M."/>
            <person name="Oren A."/>
            <person name="Chaudhuri R."/>
            <person name="La Ragione R.M."/>
            <person name="Hildebrand F."/>
            <person name="Pallen M.J."/>
        </authorList>
    </citation>
    <scope>NUCLEOTIDE SEQUENCE [LARGE SCALE GENOMIC DNA]</scope>
    <source>
        <strain evidence="2 3">Sa1BUA1</strain>
    </source>
</reference>
<gene>
    <name evidence="2" type="ORF">H9624_14240</name>
</gene>
<dbReference type="RefSeq" id="WP_251840579.1">
    <property type="nucleotide sequence ID" value="NZ_JACSPO010000011.1"/>
</dbReference>
<dbReference type="Pfam" id="PF04717">
    <property type="entry name" value="Phage_base_V"/>
    <property type="match status" value="1"/>
</dbReference>
<dbReference type="EMBL" id="JACSPO010000011">
    <property type="protein sequence ID" value="MBD8063479.1"/>
    <property type="molecule type" value="Genomic_DNA"/>
</dbReference>
<feature type="domain" description="Gp5/Type VI secretion system Vgr protein OB-fold" evidence="1">
    <location>
        <begin position="377"/>
        <end position="448"/>
    </location>
</feature>
<dbReference type="Proteomes" id="UP000661894">
    <property type="component" value="Unassembled WGS sequence"/>
</dbReference>
<dbReference type="Gene3D" id="2.30.110.50">
    <property type="match status" value="1"/>
</dbReference>
<protein>
    <submittedName>
        <fullName evidence="2">VgrG-related protein</fullName>
    </submittedName>
</protein>
<comment type="caution">
    <text evidence="2">The sequence shown here is derived from an EMBL/GenBank/DDBJ whole genome shotgun (WGS) entry which is preliminary data.</text>
</comment>
<dbReference type="Pfam" id="PF05954">
    <property type="entry name" value="Phage_GPD"/>
    <property type="match status" value="1"/>
</dbReference>
<dbReference type="Gene3D" id="3.55.50.10">
    <property type="entry name" value="Baseplate protein-like domains"/>
    <property type="match status" value="1"/>
</dbReference>